<dbReference type="RefSeq" id="WP_201094620.1">
    <property type="nucleotide sequence ID" value="NZ_CP067393.1"/>
</dbReference>
<sequence length="145" mass="16794">MFCFRSVSSYKEVTESRVQKDINERLEKRISLYNNGKVDEAIKDIDVYDAVSYSTVLNDENLVFLNDLAFYLEKENPTASALILEKILAKYPNRMVAKLNLADAYWAILEGNSPKIKQLYQEYKETMIPKGLAKKIPARVFERTE</sequence>
<name>A0A974RXQ1_9GAMM</name>
<gene>
    <name evidence="1" type="ORF">JHT90_04445</name>
</gene>
<proteinExistence type="predicted"/>
<dbReference type="Gene3D" id="1.25.40.10">
    <property type="entry name" value="Tetratricopeptide repeat domain"/>
    <property type="match status" value="1"/>
</dbReference>
<dbReference type="EMBL" id="CP067393">
    <property type="protein sequence ID" value="QQP86496.1"/>
    <property type="molecule type" value="Genomic_DNA"/>
</dbReference>
<dbReference type="Proteomes" id="UP000595278">
    <property type="component" value="Chromosome"/>
</dbReference>
<evidence type="ECO:0000313" key="1">
    <source>
        <dbReference type="EMBL" id="QQP86496.1"/>
    </source>
</evidence>
<reference evidence="1 2" key="1">
    <citation type="submission" date="2021-01" db="EMBL/GenBank/DDBJ databases">
        <title>Entomomonas sp. F2A isolated from a house cricket (Acheta domesticus).</title>
        <authorList>
            <person name="Spergser J."/>
            <person name="Busse H.-J."/>
        </authorList>
    </citation>
    <scope>NUCLEOTIDE SEQUENCE [LARGE SCALE GENOMIC DNA]</scope>
    <source>
        <strain evidence="1 2">F2A</strain>
    </source>
</reference>
<accession>A0A974RXQ1</accession>
<protein>
    <recommendedName>
        <fullName evidence="3">Tetratricopeptide repeat protein</fullName>
    </recommendedName>
</protein>
<evidence type="ECO:0008006" key="3">
    <source>
        <dbReference type="Google" id="ProtNLM"/>
    </source>
</evidence>
<keyword evidence="2" id="KW-1185">Reference proteome</keyword>
<dbReference type="InterPro" id="IPR011990">
    <property type="entry name" value="TPR-like_helical_dom_sf"/>
</dbReference>
<evidence type="ECO:0000313" key="2">
    <source>
        <dbReference type="Proteomes" id="UP000595278"/>
    </source>
</evidence>
<organism evidence="1 2">
    <name type="scientific">Entomomonas asaccharolytica</name>
    <dbReference type="NCBI Taxonomy" id="2785331"/>
    <lineage>
        <taxon>Bacteria</taxon>
        <taxon>Pseudomonadati</taxon>
        <taxon>Pseudomonadota</taxon>
        <taxon>Gammaproteobacteria</taxon>
        <taxon>Pseudomonadales</taxon>
        <taxon>Pseudomonadaceae</taxon>
        <taxon>Entomomonas</taxon>
    </lineage>
</organism>
<dbReference type="KEGG" id="eaz:JHT90_04445"/>
<dbReference type="AlphaFoldDB" id="A0A974RXQ1"/>